<dbReference type="SUPFAM" id="SSF52374">
    <property type="entry name" value="Nucleotidylyl transferase"/>
    <property type="match status" value="1"/>
</dbReference>
<dbReference type="EMBL" id="SNZR01000018">
    <property type="protein sequence ID" value="TDR85124.1"/>
    <property type="molecule type" value="Genomic_DNA"/>
</dbReference>
<proteinExistence type="inferred from homology"/>
<feature type="binding site" evidence="9">
    <location>
        <position position="110"/>
    </location>
    <ligand>
        <name>ATP</name>
        <dbReference type="ChEBI" id="CHEBI:30616"/>
    </ligand>
</feature>
<accession>A0A4R7BII1</accession>
<gene>
    <name evidence="9" type="primary">coaD</name>
    <name evidence="11" type="ORF">EV668_4666</name>
</gene>
<evidence type="ECO:0000256" key="1">
    <source>
        <dbReference type="ARBA" id="ARBA00022490"/>
    </source>
</evidence>
<evidence type="ECO:0000256" key="3">
    <source>
        <dbReference type="ARBA" id="ARBA00022695"/>
    </source>
</evidence>
<dbReference type="NCBIfam" id="TIGR01510">
    <property type="entry name" value="coaD_prev_kdtB"/>
    <property type="match status" value="1"/>
</dbReference>
<feature type="binding site" evidence="9">
    <location>
        <begin position="135"/>
        <end position="141"/>
    </location>
    <ligand>
        <name>ATP</name>
        <dbReference type="ChEBI" id="CHEBI:30616"/>
    </ligand>
</feature>
<comment type="function">
    <text evidence="9">Reversibly transfers an adenylyl group from ATP to 4'-phosphopantetheine, yielding dephospho-CoA (dPCoA) and pyrophosphate.</text>
</comment>
<feature type="domain" description="Cytidyltransferase-like" evidence="10">
    <location>
        <begin position="12"/>
        <end position="145"/>
    </location>
</feature>
<keyword evidence="6 9" id="KW-0460">Magnesium</keyword>
<evidence type="ECO:0000256" key="2">
    <source>
        <dbReference type="ARBA" id="ARBA00022679"/>
    </source>
</evidence>
<dbReference type="PRINTS" id="PR01020">
    <property type="entry name" value="LPSBIOSNTHSS"/>
</dbReference>
<dbReference type="NCBIfam" id="TIGR00125">
    <property type="entry name" value="cyt_tran_rel"/>
    <property type="match status" value="1"/>
</dbReference>
<feature type="binding site" evidence="9">
    <location>
        <position position="99"/>
    </location>
    <ligand>
        <name>substrate</name>
    </ligand>
</feature>
<feature type="binding site" evidence="9">
    <location>
        <position position="16"/>
    </location>
    <ligand>
        <name>substrate</name>
    </ligand>
</feature>
<keyword evidence="4 9" id="KW-0547">Nucleotide-binding</keyword>
<dbReference type="PANTHER" id="PTHR21342:SF1">
    <property type="entry name" value="PHOSPHOPANTETHEINE ADENYLYLTRANSFERASE"/>
    <property type="match status" value="1"/>
</dbReference>
<dbReference type="EC" id="2.7.7.3" evidence="9"/>
<dbReference type="GO" id="GO:0004595">
    <property type="term" value="F:pantetheine-phosphate adenylyltransferase activity"/>
    <property type="evidence" value="ECO:0007669"/>
    <property type="project" value="UniProtKB-UniRule"/>
</dbReference>
<sequence>MSSKTPPRRSILYSGSFDPLTNGHLDVCRRACALADRLVVAIGVHSSKTPVFPAEDRADMIREVVGPIAEEAGVVLEVVHFGDLVIEAARRLGCSSIIRGLRDGTDLDYEMQMAAMNETMAPDIATIFVPASPATRPITATLVRQVAQMGGDVKPFVPRSVAGRLEARFSKKG</sequence>
<keyword evidence="1 9" id="KW-0963">Cytoplasm</keyword>
<organism evidence="11 12">
    <name type="scientific">Enterovirga rhinocerotis</name>
    <dbReference type="NCBI Taxonomy" id="1339210"/>
    <lineage>
        <taxon>Bacteria</taxon>
        <taxon>Pseudomonadati</taxon>
        <taxon>Pseudomonadota</taxon>
        <taxon>Alphaproteobacteria</taxon>
        <taxon>Hyphomicrobiales</taxon>
        <taxon>Methylobacteriaceae</taxon>
        <taxon>Enterovirga</taxon>
    </lineage>
</organism>
<keyword evidence="2 9" id="KW-0808">Transferase</keyword>
<feature type="binding site" evidence="9">
    <location>
        <position position="24"/>
    </location>
    <ligand>
        <name>ATP</name>
        <dbReference type="ChEBI" id="CHEBI:30616"/>
    </ligand>
</feature>
<reference evidence="11 12" key="1">
    <citation type="submission" date="2019-03" db="EMBL/GenBank/DDBJ databases">
        <title>Genomic Encyclopedia of Type Strains, Phase IV (KMG-IV): sequencing the most valuable type-strain genomes for metagenomic binning, comparative biology and taxonomic classification.</title>
        <authorList>
            <person name="Goeker M."/>
        </authorList>
    </citation>
    <scope>NUCLEOTIDE SEQUENCE [LARGE SCALE GENOMIC DNA]</scope>
    <source>
        <strain evidence="11 12">DSM 25903</strain>
    </source>
</reference>
<dbReference type="Gene3D" id="3.40.50.620">
    <property type="entry name" value="HUPs"/>
    <property type="match status" value="1"/>
</dbReference>
<evidence type="ECO:0000256" key="7">
    <source>
        <dbReference type="ARBA" id="ARBA00022993"/>
    </source>
</evidence>
<dbReference type="Proteomes" id="UP000295122">
    <property type="component" value="Unassembled WGS sequence"/>
</dbReference>
<evidence type="ECO:0000256" key="4">
    <source>
        <dbReference type="ARBA" id="ARBA00022741"/>
    </source>
</evidence>
<dbReference type="PANTHER" id="PTHR21342">
    <property type="entry name" value="PHOSPHOPANTETHEINE ADENYLYLTRANSFERASE"/>
    <property type="match status" value="1"/>
</dbReference>
<keyword evidence="5 9" id="KW-0067">ATP-binding</keyword>
<keyword evidence="12" id="KW-1185">Reference proteome</keyword>
<comment type="subunit">
    <text evidence="9">Homohexamer.</text>
</comment>
<dbReference type="InterPro" id="IPR001980">
    <property type="entry name" value="PPAT"/>
</dbReference>
<evidence type="ECO:0000256" key="6">
    <source>
        <dbReference type="ARBA" id="ARBA00022842"/>
    </source>
</evidence>
<evidence type="ECO:0000256" key="5">
    <source>
        <dbReference type="ARBA" id="ARBA00022840"/>
    </source>
</evidence>
<dbReference type="GO" id="GO:0005737">
    <property type="term" value="C:cytoplasm"/>
    <property type="evidence" value="ECO:0007669"/>
    <property type="project" value="UniProtKB-SubCell"/>
</dbReference>
<dbReference type="AlphaFoldDB" id="A0A4R7BII1"/>
<name>A0A4R7BII1_9HYPH</name>
<dbReference type="HAMAP" id="MF_00151">
    <property type="entry name" value="PPAT_bact"/>
    <property type="match status" value="1"/>
</dbReference>
<evidence type="ECO:0000313" key="12">
    <source>
        <dbReference type="Proteomes" id="UP000295122"/>
    </source>
</evidence>
<comment type="catalytic activity">
    <reaction evidence="8 9">
        <text>(R)-4'-phosphopantetheine + ATP + H(+) = 3'-dephospho-CoA + diphosphate</text>
        <dbReference type="Rhea" id="RHEA:19801"/>
        <dbReference type="ChEBI" id="CHEBI:15378"/>
        <dbReference type="ChEBI" id="CHEBI:30616"/>
        <dbReference type="ChEBI" id="CHEBI:33019"/>
        <dbReference type="ChEBI" id="CHEBI:57328"/>
        <dbReference type="ChEBI" id="CHEBI:61723"/>
        <dbReference type="EC" id="2.7.7.3"/>
    </reaction>
</comment>
<keyword evidence="3 9" id="KW-0548">Nucleotidyltransferase</keyword>
<feature type="site" description="Transition state stabilizer" evidence="9">
    <location>
        <position position="24"/>
    </location>
</feature>
<dbReference type="InterPro" id="IPR004821">
    <property type="entry name" value="Cyt_trans-like"/>
</dbReference>
<comment type="pathway">
    <text evidence="9">Cofactor biosynthesis; coenzyme A biosynthesis; CoA from (R)-pantothenate: step 4/5.</text>
</comment>
<dbReference type="Pfam" id="PF01467">
    <property type="entry name" value="CTP_transf_like"/>
    <property type="match status" value="1"/>
</dbReference>
<dbReference type="UniPathway" id="UPA00241">
    <property type="reaction ID" value="UER00355"/>
</dbReference>
<dbReference type="InterPro" id="IPR014729">
    <property type="entry name" value="Rossmann-like_a/b/a_fold"/>
</dbReference>
<comment type="caution">
    <text evidence="11">The sequence shown here is derived from an EMBL/GenBank/DDBJ whole genome shotgun (WGS) entry which is preliminary data.</text>
</comment>
<evidence type="ECO:0000259" key="10">
    <source>
        <dbReference type="Pfam" id="PF01467"/>
    </source>
</evidence>
<feature type="binding site" evidence="9">
    <location>
        <position position="85"/>
    </location>
    <ligand>
        <name>substrate</name>
    </ligand>
</feature>
<dbReference type="GO" id="GO:0005524">
    <property type="term" value="F:ATP binding"/>
    <property type="evidence" value="ECO:0007669"/>
    <property type="project" value="UniProtKB-KW"/>
</dbReference>
<dbReference type="RefSeq" id="WP_133774685.1">
    <property type="nucleotide sequence ID" value="NZ_SNZR01000018.1"/>
</dbReference>
<evidence type="ECO:0000256" key="8">
    <source>
        <dbReference type="ARBA" id="ARBA00029346"/>
    </source>
</evidence>
<evidence type="ECO:0000313" key="11">
    <source>
        <dbReference type="EMBL" id="TDR85124.1"/>
    </source>
</evidence>
<comment type="subcellular location">
    <subcellularLocation>
        <location evidence="9">Cytoplasm</location>
    </subcellularLocation>
</comment>
<dbReference type="OrthoDB" id="9806661at2"/>
<feature type="binding site" evidence="9">
    <location>
        <begin position="16"/>
        <end position="17"/>
    </location>
    <ligand>
        <name>ATP</name>
        <dbReference type="ChEBI" id="CHEBI:30616"/>
    </ligand>
</feature>
<feature type="binding site" evidence="9">
    <location>
        <begin position="100"/>
        <end position="102"/>
    </location>
    <ligand>
        <name>ATP</name>
        <dbReference type="ChEBI" id="CHEBI:30616"/>
    </ligand>
</feature>
<dbReference type="GO" id="GO:0015937">
    <property type="term" value="P:coenzyme A biosynthetic process"/>
    <property type="evidence" value="ECO:0007669"/>
    <property type="project" value="UniProtKB-UniRule"/>
</dbReference>
<comment type="similarity">
    <text evidence="9">Belongs to the bacterial CoaD family.</text>
</comment>
<evidence type="ECO:0000256" key="9">
    <source>
        <dbReference type="HAMAP-Rule" id="MF_00151"/>
    </source>
</evidence>
<comment type="cofactor">
    <cofactor evidence="9">
        <name>Mg(2+)</name>
        <dbReference type="ChEBI" id="CHEBI:18420"/>
    </cofactor>
</comment>
<protein>
    <recommendedName>
        <fullName evidence="9">Phosphopantetheine adenylyltransferase</fullName>
        <ecNumber evidence="9">2.7.7.3</ecNumber>
    </recommendedName>
    <alternativeName>
        <fullName evidence="9">Dephospho-CoA pyrophosphorylase</fullName>
    </alternativeName>
    <alternativeName>
        <fullName evidence="9">Pantetheine-phosphate adenylyltransferase</fullName>
        <shortName evidence="9">PPAT</shortName>
    </alternativeName>
</protein>
<keyword evidence="7 9" id="KW-0173">Coenzyme A biosynthesis</keyword>
<feature type="binding site" evidence="9">
    <location>
        <position position="48"/>
    </location>
    <ligand>
        <name>substrate</name>
    </ligand>
</feature>